<keyword evidence="14 20" id="KW-0449">Lipoprotein</keyword>
<evidence type="ECO:0000256" key="2">
    <source>
        <dbReference type="ARBA" id="ARBA00011955"/>
    </source>
</evidence>
<name>A0A2A2EZ39_9GAMM</name>
<comment type="cofactor">
    <cofactor evidence="19">
        <name>Mg(2+)</name>
        <dbReference type="ChEBI" id="CHEBI:18420"/>
    </cofactor>
    <cofactor evidence="19">
        <name>Mn(2+)</name>
        <dbReference type="ChEBI" id="CHEBI:29035"/>
    </cofactor>
    <text evidence="19">Magnesium. Can also use manganese.</text>
</comment>
<evidence type="ECO:0000256" key="5">
    <source>
        <dbReference type="ARBA" id="ARBA00022519"/>
    </source>
</evidence>
<dbReference type="InterPro" id="IPR024932">
    <property type="entry name" value="ApbE"/>
</dbReference>
<protein>
    <recommendedName>
        <fullName evidence="3 18">FAD:protein FMN transferase</fullName>
        <ecNumber evidence="2 18">2.7.1.180</ecNumber>
    </recommendedName>
    <alternativeName>
        <fullName evidence="15 18">Flavin transferase</fullName>
    </alternativeName>
</protein>
<evidence type="ECO:0000256" key="8">
    <source>
        <dbReference type="ARBA" id="ARBA00022723"/>
    </source>
</evidence>
<keyword evidence="9 20" id="KW-0732">Signal</keyword>
<dbReference type="PANTHER" id="PTHR30040">
    <property type="entry name" value="THIAMINE BIOSYNTHESIS LIPOPROTEIN APBE"/>
    <property type="match status" value="1"/>
</dbReference>
<dbReference type="Gene3D" id="3.10.520.10">
    <property type="entry name" value="ApbE-like domains"/>
    <property type="match status" value="1"/>
</dbReference>
<dbReference type="GO" id="GO:0046872">
    <property type="term" value="F:metal ion binding"/>
    <property type="evidence" value="ECO:0007669"/>
    <property type="project" value="UniProtKB-UniRule"/>
</dbReference>
<comment type="similarity">
    <text evidence="1 18 20">Belongs to the ApbE family.</text>
</comment>
<comment type="caution">
    <text evidence="21">The sequence shown here is derived from an EMBL/GenBank/DDBJ whole genome shotgun (WGS) entry which is preliminary data.</text>
</comment>
<comment type="catalytic activity">
    <reaction evidence="16 18 20">
        <text>L-threonyl-[protein] + FAD = FMN-L-threonyl-[protein] + AMP + H(+)</text>
        <dbReference type="Rhea" id="RHEA:36847"/>
        <dbReference type="Rhea" id="RHEA-COMP:11060"/>
        <dbReference type="Rhea" id="RHEA-COMP:11061"/>
        <dbReference type="ChEBI" id="CHEBI:15378"/>
        <dbReference type="ChEBI" id="CHEBI:30013"/>
        <dbReference type="ChEBI" id="CHEBI:57692"/>
        <dbReference type="ChEBI" id="CHEBI:74257"/>
        <dbReference type="ChEBI" id="CHEBI:456215"/>
        <dbReference type="EC" id="2.7.1.180"/>
    </reaction>
</comment>
<keyword evidence="12" id="KW-0472">Membrane</keyword>
<evidence type="ECO:0000256" key="17">
    <source>
        <dbReference type="ARBA" id="ARBA00060485"/>
    </source>
</evidence>
<keyword evidence="4" id="KW-1003">Cell membrane</keyword>
<evidence type="ECO:0000256" key="12">
    <source>
        <dbReference type="ARBA" id="ARBA00023136"/>
    </source>
</evidence>
<dbReference type="PROSITE" id="PS51257">
    <property type="entry name" value="PROKAR_LIPOPROTEIN"/>
    <property type="match status" value="1"/>
</dbReference>
<organism evidence="21 22">
    <name type="scientific">Halovibrio salipaludis</name>
    <dbReference type="NCBI Taxonomy" id="2032626"/>
    <lineage>
        <taxon>Bacteria</taxon>
        <taxon>Pseudomonadati</taxon>
        <taxon>Pseudomonadota</taxon>
        <taxon>Gammaproteobacteria</taxon>
        <taxon>Oceanospirillales</taxon>
        <taxon>Halomonadaceae</taxon>
        <taxon>Halovibrio</taxon>
    </lineage>
</organism>
<proteinExistence type="inferred from homology"/>
<keyword evidence="5 20" id="KW-0997">Cell inner membrane</keyword>
<keyword evidence="13" id="KW-0564">Palmitate</keyword>
<feature type="binding site" evidence="19">
    <location>
        <position position="301"/>
    </location>
    <ligand>
        <name>Mg(2+)</name>
        <dbReference type="ChEBI" id="CHEBI:18420"/>
    </ligand>
</feature>
<evidence type="ECO:0000256" key="13">
    <source>
        <dbReference type="ARBA" id="ARBA00023139"/>
    </source>
</evidence>
<dbReference type="GO" id="GO:0016740">
    <property type="term" value="F:transferase activity"/>
    <property type="evidence" value="ECO:0007669"/>
    <property type="project" value="UniProtKB-UniRule"/>
</dbReference>
<dbReference type="InterPro" id="IPR003374">
    <property type="entry name" value="ApbE-like_sf"/>
</dbReference>
<dbReference type="OrthoDB" id="9778595at2"/>
<dbReference type="PIRSF" id="PIRSF006268">
    <property type="entry name" value="ApbE"/>
    <property type="match status" value="1"/>
</dbReference>
<evidence type="ECO:0000256" key="6">
    <source>
        <dbReference type="ARBA" id="ARBA00022630"/>
    </source>
</evidence>
<keyword evidence="7 18" id="KW-0808">Transferase</keyword>
<feature type="chain" id="PRO_5011827388" description="FAD:protein FMN transferase" evidence="20">
    <location>
        <begin position="29"/>
        <end position="359"/>
    </location>
</feature>
<evidence type="ECO:0000256" key="11">
    <source>
        <dbReference type="ARBA" id="ARBA00022842"/>
    </source>
</evidence>
<evidence type="ECO:0000256" key="18">
    <source>
        <dbReference type="PIRNR" id="PIRNR006268"/>
    </source>
</evidence>
<dbReference type="FunFam" id="3.10.520.10:FF:000001">
    <property type="entry name" value="FAD:protein FMN transferase"/>
    <property type="match status" value="1"/>
</dbReference>
<keyword evidence="22" id="KW-1185">Reference proteome</keyword>
<evidence type="ECO:0000256" key="10">
    <source>
        <dbReference type="ARBA" id="ARBA00022827"/>
    </source>
</evidence>
<feature type="signal peptide" evidence="20">
    <location>
        <begin position="1"/>
        <end position="28"/>
    </location>
</feature>
<gene>
    <name evidence="21" type="ORF">CK501_14025</name>
</gene>
<dbReference type="Proteomes" id="UP000218896">
    <property type="component" value="Unassembled WGS sequence"/>
</dbReference>
<accession>A0A2A2EZ39</accession>
<sequence length="359" mass="39337">MPRCTALPPALILCLLIPLMLLGGCSDSGDPENRESPVTRVEGRIFGTFYQVSVAGELPEERRESLHEAVRKVLANVDQGMSTYRDDSDLMRLNSSTPGDWVNLPEGVIDVLQAADGLSERTGGAFDTTIGGLVNLWSFGPEARPTEVPPDATIEARLEQVGHGNLEIDPAANRARRMTDLFVDLSAIAKGEAVDRVSALLEERGHDNHLVNIGGDLRASGRKAENTPWRIGIEVPRNGPQSPRHILPLEDMSLATSGDYRNYFEADGQRYSHTIDPRDGRPVTHSLASVSVFHPSNRRADALATAFMVMGVDDTLDYARTHDVAVLVIEHRDDRFQTRVSPALEQMLSEEDLAALNTD</sequence>
<dbReference type="SUPFAM" id="SSF143631">
    <property type="entry name" value="ApbE-like"/>
    <property type="match status" value="1"/>
</dbReference>
<keyword evidence="8 18" id="KW-0479">Metal-binding</keyword>
<dbReference type="AlphaFoldDB" id="A0A2A2EZ39"/>
<keyword evidence="6 18" id="KW-0285">Flavoprotein</keyword>
<evidence type="ECO:0000313" key="22">
    <source>
        <dbReference type="Proteomes" id="UP000218896"/>
    </source>
</evidence>
<evidence type="ECO:0000256" key="14">
    <source>
        <dbReference type="ARBA" id="ARBA00023288"/>
    </source>
</evidence>
<evidence type="ECO:0000256" key="7">
    <source>
        <dbReference type="ARBA" id="ARBA00022679"/>
    </source>
</evidence>
<dbReference type="PANTHER" id="PTHR30040:SF2">
    <property type="entry name" value="FAD:PROTEIN FMN TRANSFERASE"/>
    <property type="match status" value="1"/>
</dbReference>
<feature type="binding site" evidence="19">
    <location>
        <position position="187"/>
    </location>
    <ligand>
        <name>Mg(2+)</name>
        <dbReference type="ChEBI" id="CHEBI:18420"/>
    </ligand>
</feature>
<comment type="subcellular location">
    <subcellularLocation>
        <location evidence="17 20">Cell inner membrane</location>
        <topology evidence="17 20">Lipid-anchor</topology>
        <orientation evidence="17 20">Periplasmic side</orientation>
    </subcellularLocation>
</comment>
<evidence type="ECO:0000256" key="16">
    <source>
        <dbReference type="ARBA" id="ARBA00048540"/>
    </source>
</evidence>
<evidence type="ECO:0000313" key="21">
    <source>
        <dbReference type="EMBL" id="PAU77810.1"/>
    </source>
</evidence>
<evidence type="ECO:0000256" key="9">
    <source>
        <dbReference type="ARBA" id="ARBA00022729"/>
    </source>
</evidence>
<dbReference type="EC" id="2.7.1.180" evidence="2 18"/>
<feature type="binding site" evidence="19">
    <location>
        <position position="305"/>
    </location>
    <ligand>
        <name>Mg(2+)</name>
        <dbReference type="ChEBI" id="CHEBI:18420"/>
    </ligand>
</feature>
<dbReference type="Pfam" id="PF02424">
    <property type="entry name" value="ApbE"/>
    <property type="match status" value="1"/>
</dbReference>
<keyword evidence="10 18" id="KW-0274">FAD</keyword>
<evidence type="ECO:0000256" key="20">
    <source>
        <dbReference type="RuleBase" id="RU363002"/>
    </source>
</evidence>
<evidence type="ECO:0000256" key="4">
    <source>
        <dbReference type="ARBA" id="ARBA00022475"/>
    </source>
</evidence>
<evidence type="ECO:0000256" key="19">
    <source>
        <dbReference type="PIRSR" id="PIRSR006268-2"/>
    </source>
</evidence>
<dbReference type="GO" id="GO:0005886">
    <property type="term" value="C:plasma membrane"/>
    <property type="evidence" value="ECO:0007669"/>
    <property type="project" value="UniProtKB-SubCell"/>
</dbReference>
<evidence type="ECO:0000256" key="3">
    <source>
        <dbReference type="ARBA" id="ARBA00016337"/>
    </source>
</evidence>
<dbReference type="EMBL" id="NSKD01000008">
    <property type="protein sequence ID" value="PAU77810.1"/>
    <property type="molecule type" value="Genomic_DNA"/>
</dbReference>
<comment type="function">
    <text evidence="20">Flavin transferase that catalyzes the transfer of the FMN moiety of FAD and its covalent binding to the hydroxyl group of a threonine residue in a target flavoprotein.</text>
</comment>
<keyword evidence="11 18" id="KW-0460">Magnesium</keyword>
<reference evidence="21 22" key="1">
    <citation type="submission" date="2017-08" db="EMBL/GenBank/DDBJ databases">
        <title>Halovibrio sewagensis sp. nov., isolated from wastewater of high salinity.</title>
        <authorList>
            <person name="Dong X."/>
            <person name="Zhang G."/>
        </authorList>
    </citation>
    <scope>NUCLEOTIDE SEQUENCE [LARGE SCALE GENOMIC DNA]</scope>
    <source>
        <strain evidence="21 22">YL5-2</strain>
    </source>
</reference>
<evidence type="ECO:0000256" key="1">
    <source>
        <dbReference type="ARBA" id="ARBA00008282"/>
    </source>
</evidence>
<evidence type="ECO:0000256" key="15">
    <source>
        <dbReference type="ARBA" id="ARBA00031306"/>
    </source>
</evidence>